<name>A0AAF0FQS0_9EURY</name>
<keyword evidence="7" id="KW-1185">Reference proteome</keyword>
<dbReference type="InterPro" id="IPR011006">
    <property type="entry name" value="CheY-like_superfamily"/>
</dbReference>
<dbReference type="Pfam" id="PF00072">
    <property type="entry name" value="Response_reg"/>
    <property type="match status" value="1"/>
</dbReference>
<evidence type="ECO:0000256" key="1">
    <source>
        <dbReference type="ARBA" id="ARBA00022553"/>
    </source>
</evidence>
<dbReference type="Pfam" id="PF13426">
    <property type="entry name" value="PAS_9"/>
    <property type="match status" value="1"/>
</dbReference>
<evidence type="ECO:0000259" key="3">
    <source>
        <dbReference type="PROSITE" id="PS50110"/>
    </source>
</evidence>
<dbReference type="RefSeq" id="WP_278099694.1">
    <property type="nucleotide sequence ID" value="NZ_CP091092.1"/>
</dbReference>
<evidence type="ECO:0000313" key="7">
    <source>
        <dbReference type="Proteomes" id="UP001218895"/>
    </source>
</evidence>
<dbReference type="SMART" id="SM00448">
    <property type="entry name" value="REC"/>
    <property type="match status" value="1"/>
</dbReference>
<dbReference type="CDD" id="cd00156">
    <property type="entry name" value="REC"/>
    <property type="match status" value="1"/>
</dbReference>
<dbReference type="InterPro" id="IPR000700">
    <property type="entry name" value="PAS-assoc_C"/>
</dbReference>
<gene>
    <name evidence="6" type="ORF">L1994_00215</name>
</gene>
<keyword evidence="1 2" id="KW-0597">Phosphoprotein</keyword>
<organism evidence="6 7">
    <name type="scientific">Methanomicrobium antiquum</name>
    <dbReference type="NCBI Taxonomy" id="487686"/>
    <lineage>
        <taxon>Archaea</taxon>
        <taxon>Methanobacteriati</taxon>
        <taxon>Methanobacteriota</taxon>
        <taxon>Stenosarchaea group</taxon>
        <taxon>Methanomicrobia</taxon>
        <taxon>Methanomicrobiales</taxon>
        <taxon>Methanomicrobiaceae</taxon>
        <taxon>Methanomicrobium</taxon>
    </lineage>
</organism>
<dbReference type="InterPro" id="IPR000014">
    <property type="entry name" value="PAS"/>
</dbReference>
<dbReference type="GO" id="GO:0000160">
    <property type="term" value="P:phosphorelay signal transduction system"/>
    <property type="evidence" value="ECO:0007669"/>
    <property type="project" value="InterPro"/>
</dbReference>
<sequence length="336" mass="38865">MLHILMVDEEPEILELASIYLPKYGSYSIDKAYSVKEALSFLSHNSYDAIISDYEMPETNGLEFLKIIRQIDQSVPFIIFSGKGREEVVTEAFRSGADGYVQKSSNPWSQYAELDHQIDIASKKRNAEQELRMKEYAIEMSFNAIMMFDEEKKIIYANKAAVKLHGYDSKDSVIGRDIEELFFFGEEEGDTGFFSSLQNNRWYFGELEGRKGDGKRINIELSAVKISNEIKKEIYYFISYVDITEKKKAEDALLQYLTEAARRLKEPLNHICRNILETIDEIDKIDEVNQPEKTKLKLSVQVKNTQQIIENLKELNKTISNGFDSIPEDFKDFISR</sequence>
<dbReference type="Gene3D" id="3.40.50.2300">
    <property type="match status" value="1"/>
</dbReference>
<dbReference type="PROSITE" id="PS50110">
    <property type="entry name" value="RESPONSE_REGULATORY"/>
    <property type="match status" value="1"/>
</dbReference>
<evidence type="ECO:0000259" key="4">
    <source>
        <dbReference type="PROSITE" id="PS50112"/>
    </source>
</evidence>
<dbReference type="GeneID" id="79948773"/>
<evidence type="ECO:0000259" key="5">
    <source>
        <dbReference type="PROSITE" id="PS50113"/>
    </source>
</evidence>
<dbReference type="EMBL" id="CP091092">
    <property type="protein sequence ID" value="WFN36857.1"/>
    <property type="molecule type" value="Genomic_DNA"/>
</dbReference>
<dbReference type="PROSITE" id="PS50112">
    <property type="entry name" value="PAS"/>
    <property type="match status" value="1"/>
</dbReference>
<dbReference type="InterPro" id="IPR050595">
    <property type="entry name" value="Bact_response_regulator"/>
</dbReference>
<dbReference type="SUPFAM" id="SSF52172">
    <property type="entry name" value="CheY-like"/>
    <property type="match status" value="1"/>
</dbReference>
<dbReference type="PANTHER" id="PTHR44591:SF3">
    <property type="entry name" value="RESPONSE REGULATORY DOMAIN-CONTAINING PROTEIN"/>
    <property type="match status" value="1"/>
</dbReference>
<dbReference type="CDD" id="cd00130">
    <property type="entry name" value="PAS"/>
    <property type="match status" value="1"/>
</dbReference>
<accession>A0AAF0FQS0</accession>
<feature type="domain" description="PAS" evidence="4">
    <location>
        <begin position="130"/>
        <end position="171"/>
    </location>
</feature>
<dbReference type="NCBIfam" id="TIGR00229">
    <property type="entry name" value="sensory_box"/>
    <property type="match status" value="1"/>
</dbReference>
<dbReference type="InterPro" id="IPR001789">
    <property type="entry name" value="Sig_transdc_resp-reg_receiver"/>
</dbReference>
<feature type="modified residue" description="4-aspartylphosphate" evidence="2">
    <location>
        <position position="53"/>
    </location>
</feature>
<dbReference type="PROSITE" id="PS50113">
    <property type="entry name" value="PAC"/>
    <property type="match status" value="1"/>
</dbReference>
<proteinExistence type="predicted"/>
<evidence type="ECO:0000256" key="2">
    <source>
        <dbReference type="PROSITE-ProRule" id="PRU00169"/>
    </source>
</evidence>
<dbReference type="PANTHER" id="PTHR44591">
    <property type="entry name" value="STRESS RESPONSE REGULATOR PROTEIN 1"/>
    <property type="match status" value="1"/>
</dbReference>
<dbReference type="SUPFAM" id="SSF55785">
    <property type="entry name" value="PYP-like sensor domain (PAS domain)"/>
    <property type="match status" value="1"/>
</dbReference>
<dbReference type="InterPro" id="IPR035965">
    <property type="entry name" value="PAS-like_dom_sf"/>
</dbReference>
<dbReference type="Proteomes" id="UP001218895">
    <property type="component" value="Chromosome"/>
</dbReference>
<feature type="domain" description="PAC" evidence="5">
    <location>
        <begin position="203"/>
        <end position="255"/>
    </location>
</feature>
<dbReference type="KEGG" id="manq:L1994_00215"/>
<dbReference type="AlphaFoldDB" id="A0AAF0FQS0"/>
<protein>
    <submittedName>
        <fullName evidence="6">Response regulator</fullName>
    </submittedName>
</protein>
<dbReference type="Gene3D" id="3.30.450.20">
    <property type="entry name" value="PAS domain"/>
    <property type="match status" value="1"/>
</dbReference>
<evidence type="ECO:0000313" key="6">
    <source>
        <dbReference type="EMBL" id="WFN36857.1"/>
    </source>
</evidence>
<feature type="domain" description="Response regulatory" evidence="3">
    <location>
        <begin position="3"/>
        <end position="118"/>
    </location>
</feature>
<reference evidence="6" key="1">
    <citation type="submission" date="2022-01" db="EMBL/GenBank/DDBJ databases">
        <title>Complete genome of Methanomicrobium antiquum DSM 21220.</title>
        <authorList>
            <person name="Chen S.-C."/>
            <person name="You Y.-T."/>
            <person name="Zhou Y.-Z."/>
            <person name="Lai M.-C."/>
        </authorList>
    </citation>
    <scope>NUCLEOTIDE SEQUENCE</scope>
    <source>
        <strain evidence="6">DSM 21220</strain>
    </source>
</reference>